<dbReference type="InterPro" id="IPR031325">
    <property type="entry name" value="RHS_repeat"/>
</dbReference>
<dbReference type="Pfam" id="PF05593">
    <property type="entry name" value="RHS_repeat"/>
    <property type="match status" value="1"/>
</dbReference>
<dbReference type="NCBIfam" id="TIGR01643">
    <property type="entry name" value="YD_repeat_2x"/>
    <property type="match status" value="1"/>
</dbReference>
<dbReference type="EMBL" id="CP052909">
    <property type="protein sequence ID" value="QNJ98528.1"/>
    <property type="molecule type" value="Genomic_DNA"/>
</dbReference>
<dbReference type="InterPro" id="IPR015919">
    <property type="entry name" value="Cadherin-like_sf"/>
</dbReference>
<dbReference type="KEGG" id="alti:ALE3EI_1981"/>
<keyword evidence="2" id="KW-1185">Reference proteome</keyword>
<evidence type="ECO:0008006" key="3">
    <source>
        <dbReference type="Google" id="ProtNLM"/>
    </source>
</evidence>
<dbReference type="AlphaFoldDB" id="A0A7G8PW12"/>
<accession>A0A7G8PW12</accession>
<dbReference type="CDD" id="cd11304">
    <property type="entry name" value="Cadherin_repeat"/>
    <property type="match status" value="1"/>
</dbReference>
<organism evidence="1 2">
    <name type="scientific">Constantimarinum furrinae</name>
    <dbReference type="NCBI Taxonomy" id="2562285"/>
    <lineage>
        <taxon>Bacteria</taxon>
        <taxon>Pseudomonadati</taxon>
        <taxon>Bacteroidota</taxon>
        <taxon>Flavobacteriia</taxon>
        <taxon>Flavobacteriales</taxon>
        <taxon>Flavobacteriaceae</taxon>
        <taxon>Altibacter/Constantimarinum group</taxon>
        <taxon>Constantimarinum</taxon>
    </lineage>
</organism>
<gene>
    <name evidence="1" type="ORF">ALE3EI_1981</name>
</gene>
<dbReference type="GO" id="GO:0005509">
    <property type="term" value="F:calcium ion binding"/>
    <property type="evidence" value="ECO:0007669"/>
    <property type="project" value="InterPro"/>
</dbReference>
<dbReference type="InterPro" id="IPR006530">
    <property type="entry name" value="YD"/>
</dbReference>
<dbReference type="Gene3D" id="2.60.40.60">
    <property type="entry name" value="Cadherins"/>
    <property type="match status" value="1"/>
</dbReference>
<reference evidence="1 2" key="1">
    <citation type="submission" date="2020-04" db="EMBL/GenBank/DDBJ databases">
        <title>Genome sequence of Altibacter aquimarinus strain ALE3EI.</title>
        <authorList>
            <person name="Oh H.-M."/>
            <person name="Jang D."/>
        </authorList>
    </citation>
    <scope>NUCLEOTIDE SEQUENCE [LARGE SCALE GENOMIC DNA]</scope>
    <source>
        <strain evidence="1 2">ALE3EI</strain>
    </source>
</reference>
<evidence type="ECO:0000313" key="2">
    <source>
        <dbReference type="Proteomes" id="UP000515514"/>
    </source>
</evidence>
<dbReference type="RefSeq" id="WP_186988243.1">
    <property type="nucleotide sequence ID" value="NZ_CP052909.1"/>
</dbReference>
<evidence type="ECO:0000313" key="1">
    <source>
        <dbReference type="EMBL" id="QNJ98528.1"/>
    </source>
</evidence>
<proteinExistence type="predicted"/>
<name>A0A7G8PW12_9FLAO</name>
<protein>
    <recommendedName>
        <fullName evidence="3">Cadherin domain-containing protein</fullName>
    </recommendedName>
</protein>
<dbReference type="Proteomes" id="UP000515514">
    <property type="component" value="Chromosome"/>
</dbReference>
<dbReference type="SUPFAM" id="SSF49313">
    <property type="entry name" value="Cadherin-like"/>
    <property type="match status" value="1"/>
</dbReference>
<dbReference type="PROSITE" id="PS51257">
    <property type="entry name" value="PROKAR_LIPOPROTEIN"/>
    <property type="match status" value="1"/>
</dbReference>
<sequence>MKKIVFCIVLCSLIIACKSDDTGETLNTPLSTSDSLISIDENPDFDQLIGSIEVDGSLNNLTFSFVQQSHPGAVNLDEDTGEMRVADPAIFDFEINEEITAVVKISDGNTSVESNVSINIIDLYYENTQRIKNIHTTSGCGYLSTDTDININISNYIMERINYDVYSQAWTVSLQHDGELINQYRFWYGSVGYSFSSTYNITYDSNNRIIALEHNFEDDEFNTYIENYSITYIAGRIDVLNESTTEVTSIYFDNDGRLSRYENNSKSMDYLYDGNGNLISKTDQSGYQILFTYDTKRNPFPDIVSLNWLDVDHIIFSQHFEFNEPFHFESRNCGLWTSKNNILEVLNSQSSNPVMSYTYTYDSNGYPISKTISCGNESFEYKYIQEP</sequence>
<dbReference type="GO" id="GO:0016020">
    <property type="term" value="C:membrane"/>
    <property type="evidence" value="ECO:0007669"/>
    <property type="project" value="InterPro"/>
</dbReference>